<keyword evidence="1" id="KW-0812">Transmembrane</keyword>
<dbReference type="EMBL" id="HBUF01035140">
    <property type="protein sequence ID" value="CAG6616232.1"/>
    <property type="molecule type" value="Transcribed_RNA"/>
</dbReference>
<dbReference type="EMBL" id="HBUF01035134">
    <property type="protein sequence ID" value="CAG6616205.1"/>
    <property type="molecule type" value="Transcribed_RNA"/>
</dbReference>
<organism evidence="2">
    <name type="scientific">Cacopsylla melanoneura</name>
    <dbReference type="NCBI Taxonomy" id="428564"/>
    <lineage>
        <taxon>Eukaryota</taxon>
        <taxon>Metazoa</taxon>
        <taxon>Ecdysozoa</taxon>
        <taxon>Arthropoda</taxon>
        <taxon>Hexapoda</taxon>
        <taxon>Insecta</taxon>
        <taxon>Pterygota</taxon>
        <taxon>Neoptera</taxon>
        <taxon>Paraneoptera</taxon>
        <taxon>Hemiptera</taxon>
        <taxon>Sternorrhyncha</taxon>
        <taxon>Psylloidea</taxon>
        <taxon>Psyllidae</taxon>
        <taxon>Psyllinae</taxon>
        <taxon>Cacopsylla</taxon>
    </lineage>
</organism>
<dbReference type="AlphaFoldDB" id="A0A8D8M230"/>
<keyword evidence="1" id="KW-0472">Membrane</keyword>
<accession>A0A8D8M230</accession>
<sequence length="121" mass="13945">MVGARYAQHVRHEFGGDWSSGPEFPLVIFLNHLSFVGFFIVAVSITLVFLVLPGIWETWNNSRYSGCRSNFTCIYHDEHFHEVVINLSTTTLYNVDIFSSHRFSYLNTGFEVAEFFCDHLA</sequence>
<evidence type="ECO:0000313" key="2">
    <source>
        <dbReference type="EMBL" id="CAG6616232.1"/>
    </source>
</evidence>
<protein>
    <submittedName>
        <fullName evidence="2">Uncharacterized protein</fullName>
    </submittedName>
</protein>
<proteinExistence type="predicted"/>
<evidence type="ECO:0000256" key="1">
    <source>
        <dbReference type="SAM" id="Phobius"/>
    </source>
</evidence>
<name>A0A8D8M230_9HEMI</name>
<reference evidence="2" key="1">
    <citation type="submission" date="2021-05" db="EMBL/GenBank/DDBJ databases">
        <authorList>
            <person name="Alioto T."/>
            <person name="Alioto T."/>
            <person name="Gomez Garrido J."/>
        </authorList>
    </citation>
    <scope>NUCLEOTIDE SEQUENCE</scope>
</reference>
<feature type="transmembrane region" description="Helical" evidence="1">
    <location>
        <begin position="35"/>
        <end position="56"/>
    </location>
</feature>
<keyword evidence="1" id="KW-1133">Transmembrane helix</keyword>
<dbReference type="EMBL" id="HBUF01035138">
    <property type="protein sequence ID" value="CAG6616223.1"/>
    <property type="molecule type" value="Transcribed_RNA"/>
</dbReference>
<dbReference type="EMBL" id="HBUF01035137">
    <property type="protein sequence ID" value="CAG6616218.1"/>
    <property type="molecule type" value="Transcribed_RNA"/>
</dbReference>